<evidence type="ECO:0000313" key="1">
    <source>
        <dbReference type="EMBL" id="CEI61912.1"/>
    </source>
</evidence>
<protein>
    <submittedName>
        <fullName evidence="1">Uncharacterized protein</fullName>
    </submittedName>
</protein>
<evidence type="ECO:0000313" key="2">
    <source>
        <dbReference type="Proteomes" id="UP000245910"/>
    </source>
</evidence>
<dbReference type="AlphaFoldDB" id="A0A2L2SW50"/>
<sequence length="273" mass="30995">MSPAAKDQSVKMMQRPAVVHALEEAKEHLRCDRTVTATMPTSDPGHDLDNAIQFMIWKFATPPQFHDFNAELDGHKVSLSPILLPLPVAFWVCQQTRNLAQTLWRKLEYRGRGPAMTGAYSAFDPVCDCAYVCVGDVMGRYYGIEDCEISFFTPLNNIALSFDGGLCHMQNFPVLSDFSSEDREEPLNVYFLQYGLHEKPGNNIRRINMETDTRCSDEIPQHKIDQYNDAIDWIREMESLVGAESCPQVTLIEVLSDPAQSWRDILSLCLRRG</sequence>
<accession>A0A2L2SW50</accession>
<name>A0A2L2SW50_9HYPO</name>
<proteinExistence type="predicted"/>
<dbReference type="Proteomes" id="UP000245910">
    <property type="component" value="Chromosome II"/>
</dbReference>
<dbReference type="EMBL" id="LN649230">
    <property type="protein sequence ID" value="CEI61912.1"/>
    <property type="molecule type" value="Genomic_DNA"/>
</dbReference>
<keyword evidence="2" id="KW-1185">Reference proteome</keyword>
<organism evidence="1 2">
    <name type="scientific">Fusarium venenatum</name>
    <dbReference type="NCBI Taxonomy" id="56646"/>
    <lineage>
        <taxon>Eukaryota</taxon>
        <taxon>Fungi</taxon>
        <taxon>Dikarya</taxon>
        <taxon>Ascomycota</taxon>
        <taxon>Pezizomycotina</taxon>
        <taxon>Sordariomycetes</taxon>
        <taxon>Hypocreomycetidae</taxon>
        <taxon>Hypocreales</taxon>
        <taxon>Nectriaceae</taxon>
        <taxon>Fusarium</taxon>
    </lineage>
</organism>
<reference evidence="2" key="1">
    <citation type="submission" date="2014-10" db="EMBL/GenBank/DDBJ databases">
        <authorList>
            <person name="King R."/>
        </authorList>
    </citation>
    <scope>NUCLEOTIDE SEQUENCE [LARGE SCALE GENOMIC DNA]</scope>
    <source>
        <strain evidence="2">A3/5</strain>
    </source>
</reference>